<dbReference type="Pfam" id="PF11807">
    <property type="entry name" value="UstYa"/>
    <property type="match status" value="1"/>
</dbReference>
<dbReference type="GO" id="GO:0043386">
    <property type="term" value="P:mycotoxin biosynthetic process"/>
    <property type="evidence" value="ECO:0007669"/>
    <property type="project" value="InterPro"/>
</dbReference>
<dbReference type="EMBL" id="JASWJB010000612">
    <property type="protein sequence ID" value="KAK2589586.1"/>
    <property type="molecule type" value="Genomic_DNA"/>
</dbReference>
<feature type="region of interest" description="Disordered" evidence="3">
    <location>
        <begin position="395"/>
        <end position="416"/>
    </location>
</feature>
<keyword evidence="4" id="KW-0472">Membrane</keyword>
<evidence type="ECO:0000313" key="6">
    <source>
        <dbReference type="Proteomes" id="UP001251528"/>
    </source>
</evidence>
<feature type="region of interest" description="Disordered" evidence="3">
    <location>
        <begin position="307"/>
        <end position="339"/>
    </location>
</feature>
<evidence type="ECO:0000256" key="3">
    <source>
        <dbReference type="SAM" id="MobiDB-lite"/>
    </source>
</evidence>
<evidence type="ECO:0000313" key="5">
    <source>
        <dbReference type="EMBL" id="KAK2589586.1"/>
    </source>
</evidence>
<evidence type="ECO:0000256" key="1">
    <source>
        <dbReference type="ARBA" id="ARBA00004685"/>
    </source>
</evidence>
<keyword evidence="4" id="KW-0812">Transmembrane</keyword>
<dbReference type="InterPro" id="IPR021765">
    <property type="entry name" value="UstYa-like"/>
</dbReference>
<name>A0AAJ0FM27_9HYPO</name>
<proteinExistence type="inferred from homology"/>
<keyword evidence="4" id="KW-1133">Transmembrane helix</keyword>
<keyword evidence="6" id="KW-1185">Reference proteome</keyword>
<reference evidence="5" key="1">
    <citation type="submission" date="2023-06" db="EMBL/GenBank/DDBJ databases">
        <title>Conoideocrella luteorostrata (Hypocreales: Clavicipitaceae), a potential biocontrol fungus for elongate hemlock scale in United States Christmas tree production areas.</title>
        <authorList>
            <person name="Barrett H."/>
            <person name="Lovett B."/>
            <person name="Macias A.M."/>
            <person name="Stajich J.E."/>
            <person name="Kasson M.T."/>
        </authorList>
    </citation>
    <scope>NUCLEOTIDE SEQUENCE</scope>
    <source>
        <strain evidence="5">ARSEF 14590</strain>
    </source>
</reference>
<feature type="transmembrane region" description="Helical" evidence="4">
    <location>
        <begin position="42"/>
        <end position="68"/>
    </location>
</feature>
<comment type="pathway">
    <text evidence="1">Mycotoxin biosynthesis.</text>
</comment>
<protein>
    <submittedName>
        <fullName evidence="5">Uncharacterized protein</fullName>
    </submittedName>
</protein>
<dbReference type="AlphaFoldDB" id="A0AAJ0FM27"/>
<sequence length="416" mass="49128">MPQSFDITSDSETLLTQFRSSAETSSNEKLSPSQFRQKKKRWCLFSPLSLIFHLILAATYTTLFFAFWDYRGCTVANIRNTEVNAYSPALEALRWEPRVVENALEATNPFKGPPRPELDEAWDKLLGPSSVRVSKDTLERINRTSVPLRDGSGYMAGLDVYHQLHCLRYVRRYLHQDYYNMTQEKNLGQHIDHCLDSLRQYLMCNTDVSLLTFDWIPNFHKPWPNFRIVHECANWEAIEEWAWAHFFDGFDESLIKHPNFHPELPATTDGLAEPDRHQSYLKERGLVEPDRHQSYLKERGLVEPDRHQSYLKERGSVEPDRHQSYLKERGNAEPDRHQSYLKERSLVEPDRHQSYLKERSLVEPDRHQSYLKERGRVEPDRHQSYLKECGLVEPDRHQSYLKERSQAEPDRHQSYL</sequence>
<comment type="caution">
    <text evidence="5">The sequence shown here is derived from an EMBL/GenBank/DDBJ whole genome shotgun (WGS) entry which is preliminary data.</text>
</comment>
<dbReference type="PANTHER" id="PTHR33365">
    <property type="entry name" value="YALI0B05434P"/>
    <property type="match status" value="1"/>
</dbReference>
<comment type="similarity">
    <text evidence="2">Belongs to the ustYa family.</text>
</comment>
<dbReference type="PANTHER" id="PTHR33365:SF4">
    <property type="entry name" value="CYCLOCHLOROTINE BIOSYNTHESIS PROTEIN O"/>
    <property type="match status" value="1"/>
</dbReference>
<accession>A0AAJ0FM27</accession>
<dbReference type="Proteomes" id="UP001251528">
    <property type="component" value="Unassembled WGS sequence"/>
</dbReference>
<feature type="region of interest" description="Disordered" evidence="3">
    <location>
        <begin position="359"/>
        <end position="382"/>
    </location>
</feature>
<evidence type="ECO:0000256" key="2">
    <source>
        <dbReference type="ARBA" id="ARBA00035112"/>
    </source>
</evidence>
<organism evidence="5 6">
    <name type="scientific">Conoideocrella luteorostrata</name>
    <dbReference type="NCBI Taxonomy" id="1105319"/>
    <lineage>
        <taxon>Eukaryota</taxon>
        <taxon>Fungi</taxon>
        <taxon>Dikarya</taxon>
        <taxon>Ascomycota</taxon>
        <taxon>Pezizomycotina</taxon>
        <taxon>Sordariomycetes</taxon>
        <taxon>Hypocreomycetidae</taxon>
        <taxon>Hypocreales</taxon>
        <taxon>Clavicipitaceae</taxon>
        <taxon>Conoideocrella</taxon>
    </lineage>
</organism>
<evidence type="ECO:0000256" key="4">
    <source>
        <dbReference type="SAM" id="Phobius"/>
    </source>
</evidence>
<gene>
    <name evidence="5" type="ORF">QQS21_012736</name>
</gene>